<comment type="caution">
    <text evidence="3">The sequence shown here is derived from an EMBL/GenBank/DDBJ whole genome shotgun (WGS) entry which is preliminary data.</text>
</comment>
<evidence type="ECO:0000256" key="1">
    <source>
        <dbReference type="SAM" id="MobiDB-lite"/>
    </source>
</evidence>
<keyword evidence="2" id="KW-0472">Membrane</keyword>
<reference evidence="3 4" key="1">
    <citation type="journal article" date="2018" name="Sci. Rep.">
        <title>Comparative analysis of the Pocillopora damicornis genome highlights role of immune system in coral evolution.</title>
        <authorList>
            <person name="Cunning R."/>
            <person name="Bay R.A."/>
            <person name="Gillette P."/>
            <person name="Baker A.C."/>
            <person name="Traylor-Knowles N."/>
        </authorList>
    </citation>
    <scope>NUCLEOTIDE SEQUENCE [LARGE SCALE GENOMIC DNA]</scope>
    <source>
        <strain evidence="3">RSMAS</strain>
        <tissue evidence="3">Whole animal</tissue>
    </source>
</reference>
<keyword evidence="4" id="KW-1185">Reference proteome</keyword>
<feature type="transmembrane region" description="Helical" evidence="2">
    <location>
        <begin position="284"/>
        <end position="307"/>
    </location>
</feature>
<evidence type="ECO:0000313" key="3">
    <source>
        <dbReference type="EMBL" id="RMX36392.1"/>
    </source>
</evidence>
<evidence type="ECO:0000256" key="2">
    <source>
        <dbReference type="SAM" id="Phobius"/>
    </source>
</evidence>
<keyword evidence="2" id="KW-0812">Transmembrane</keyword>
<proteinExistence type="predicted"/>
<dbReference type="Proteomes" id="UP000275408">
    <property type="component" value="Unassembled WGS sequence"/>
</dbReference>
<keyword evidence="2" id="KW-1133">Transmembrane helix</keyword>
<gene>
    <name evidence="3" type="ORF">pdam_00023326</name>
</gene>
<evidence type="ECO:0000313" key="4">
    <source>
        <dbReference type="Proteomes" id="UP000275408"/>
    </source>
</evidence>
<protein>
    <submittedName>
        <fullName evidence="3">Uncharacterized protein</fullName>
    </submittedName>
</protein>
<organism evidence="3 4">
    <name type="scientific">Pocillopora damicornis</name>
    <name type="common">Cauliflower coral</name>
    <name type="synonym">Millepora damicornis</name>
    <dbReference type="NCBI Taxonomy" id="46731"/>
    <lineage>
        <taxon>Eukaryota</taxon>
        <taxon>Metazoa</taxon>
        <taxon>Cnidaria</taxon>
        <taxon>Anthozoa</taxon>
        <taxon>Hexacorallia</taxon>
        <taxon>Scleractinia</taxon>
        <taxon>Astrocoeniina</taxon>
        <taxon>Pocilloporidae</taxon>
        <taxon>Pocillopora</taxon>
    </lineage>
</organism>
<feature type="compositionally biased region" description="Low complexity" evidence="1">
    <location>
        <begin position="242"/>
        <end position="253"/>
    </location>
</feature>
<sequence length="330" mass="36827">MLKPNKLSGYVSRNYRHKQISGLTHTHDQTIQSTVQIIDHMSSLEACFERCLSEKGELSAISNDQKALTNKEKTTPFKRTRRDASSHIASQNSGIKYGYNCYNGSADSSSPAMFASGVNIMFQELNGTKRFQGKISWKPLQNDDVTWTKYKIISLYINAAHTHRGIECTELDKKFTTYTITKSSHGMMKNSFVRVLVASYPHSNDLASFMGRFLGCKVPVNCPEHKPVTSLVRSEVQGNIQDPTTTPSPDDPTTTPPPKDYNKALSPTSDLITPTPRKDYQTGMIFAFVFATSSVLAVAALLAFLYYRRRKNYESPNPLTGILDSGNDNI</sequence>
<name>A0A3M6T526_POCDA</name>
<accession>A0A3M6T526</accession>
<dbReference type="OrthoDB" id="10461722at2759"/>
<feature type="region of interest" description="Disordered" evidence="1">
    <location>
        <begin position="238"/>
        <end position="275"/>
    </location>
</feature>
<dbReference type="AlphaFoldDB" id="A0A3M6T526"/>
<dbReference type="EMBL" id="RCHS01004323">
    <property type="protein sequence ID" value="RMX36392.1"/>
    <property type="molecule type" value="Genomic_DNA"/>
</dbReference>